<reference evidence="10" key="2">
    <citation type="submission" date="2025-04" db="UniProtKB">
        <authorList>
            <consortium name="RefSeq"/>
        </authorList>
    </citation>
    <scope>IDENTIFICATION</scope>
    <source>
        <strain evidence="10">DH4</strain>
        <tissue evidence="10">Whole body</tissue>
    </source>
</reference>
<sequence>MAASSSSSSGEQQYSLRWNDFHSSILSSFRHLRDEEDFVDVTLACDSSSFTAHKVVLSACSPYFRRLLKANPCQHPIVILRDVASSDMESLLRFMYHGEVHVGQEQLAAFLKTAQMLQVRGLADVNSGAAKIPPPSSSGGNNGSAPATPRNPWQDNGRGELNESGLSPPPEKRPRSYSPPLGNHVEPKTDLQESLLGQALAEGPTIHTTPTNNVQAQSTGEDSNSMSDNEEEMSNNDSILNSVKTEPSDILNDSMEHHRNSFPALLGIPGLIPGPSGIHAANQDPNYVVSLLASPLLCVHRSEYRFLHWLRGGVKTSKEKEQKRRKERKKERKKERREGTSNK</sequence>
<gene>
    <name evidence="8" type="primary">726547</name>
    <name evidence="10" type="synonym">LOC726547</name>
</gene>
<accession>A0A8B7KPE6</accession>
<comment type="subcellular location">
    <subcellularLocation>
        <location evidence="1">Nucleus</location>
    </subcellularLocation>
</comment>
<dbReference type="FunFam" id="3.30.710.10:FF:000118">
    <property type="entry name" value="Abrupt, isoform B"/>
    <property type="match status" value="1"/>
</dbReference>
<dbReference type="AlphaFoldDB" id="A0A7M7M5D4"/>
<organism evidence="8">
    <name type="scientific">Apis mellifera</name>
    <name type="common">Honeybee</name>
    <dbReference type="NCBI Taxonomy" id="7460"/>
    <lineage>
        <taxon>Eukaryota</taxon>
        <taxon>Metazoa</taxon>
        <taxon>Ecdysozoa</taxon>
        <taxon>Arthropoda</taxon>
        <taxon>Hexapoda</taxon>
        <taxon>Insecta</taxon>
        <taxon>Pterygota</taxon>
        <taxon>Neoptera</taxon>
        <taxon>Endopterygota</taxon>
        <taxon>Hymenoptera</taxon>
        <taxon>Apocrita</taxon>
        <taxon>Aculeata</taxon>
        <taxon>Apoidea</taxon>
        <taxon>Anthophila</taxon>
        <taxon>Apidae</taxon>
        <taxon>Apis</taxon>
    </lineage>
</organism>
<dbReference type="Proteomes" id="UP000005203">
    <property type="component" value="Linkage group LG13"/>
</dbReference>
<keyword evidence="2" id="KW-0217">Developmental protein</keyword>
<reference evidence="8" key="1">
    <citation type="submission" date="2021-01" db="UniProtKB">
        <authorList>
            <consortium name="EnsemblMetazoa"/>
        </authorList>
    </citation>
    <scope>IDENTIFICATION</scope>
    <source>
        <strain evidence="8">DH4</strain>
    </source>
</reference>
<dbReference type="Gene3D" id="3.30.710.10">
    <property type="entry name" value="Potassium Channel Kv1.1, Chain A"/>
    <property type="match status" value="1"/>
</dbReference>
<dbReference type="CDD" id="cd18315">
    <property type="entry name" value="BTB_POZ_BAB-like"/>
    <property type="match status" value="1"/>
</dbReference>
<feature type="region of interest" description="Disordered" evidence="6">
    <location>
        <begin position="204"/>
        <end position="237"/>
    </location>
</feature>
<evidence type="ECO:0000256" key="3">
    <source>
        <dbReference type="ARBA" id="ARBA00022723"/>
    </source>
</evidence>
<dbReference type="InterPro" id="IPR011333">
    <property type="entry name" value="SKP1/BTB/POZ_sf"/>
</dbReference>
<dbReference type="InterPro" id="IPR000210">
    <property type="entry name" value="BTB/POZ_dom"/>
</dbReference>
<feature type="compositionally biased region" description="Basic residues" evidence="6">
    <location>
        <begin position="325"/>
        <end position="335"/>
    </location>
</feature>
<dbReference type="GO" id="GO:0061061">
    <property type="term" value="P:muscle structure development"/>
    <property type="evidence" value="ECO:0007669"/>
    <property type="project" value="UniProtKB-ARBA"/>
</dbReference>
<keyword evidence="5" id="KW-0539">Nucleus</keyword>
<keyword evidence="9" id="KW-1185">Reference proteome</keyword>
<dbReference type="GO" id="GO:0006357">
    <property type="term" value="P:regulation of transcription by RNA polymerase II"/>
    <property type="evidence" value="ECO:0007669"/>
    <property type="project" value="TreeGrafter"/>
</dbReference>
<dbReference type="PANTHER" id="PTHR23110:SF98">
    <property type="entry name" value="PRE-LOLA-G, ISOFORM C-RELATED"/>
    <property type="match status" value="1"/>
</dbReference>
<keyword evidence="3" id="KW-0479">Metal-binding</keyword>
<dbReference type="GO" id="GO:0005634">
    <property type="term" value="C:nucleus"/>
    <property type="evidence" value="ECO:0007669"/>
    <property type="project" value="UniProtKB-SubCell"/>
</dbReference>
<dbReference type="EnsemblMetazoa" id="XM_016915755">
    <property type="protein sequence ID" value="XP_016771244"/>
    <property type="gene ID" value="LOC726547"/>
</dbReference>
<dbReference type="PANTHER" id="PTHR23110">
    <property type="entry name" value="BTB DOMAIN TRANSCRIPTION FACTOR"/>
    <property type="match status" value="1"/>
</dbReference>
<protein>
    <submittedName>
        <fullName evidence="10">Broad-complex core protein isoforms 1/2/3/4/5 isoform X6</fullName>
    </submittedName>
</protein>
<evidence type="ECO:0000256" key="2">
    <source>
        <dbReference type="ARBA" id="ARBA00022473"/>
    </source>
</evidence>
<feature type="region of interest" description="Disordered" evidence="6">
    <location>
        <begin position="315"/>
        <end position="343"/>
    </location>
</feature>
<dbReference type="Pfam" id="PF00651">
    <property type="entry name" value="BTB"/>
    <property type="match status" value="1"/>
</dbReference>
<dbReference type="InterPro" id="IPR051095">
    <property type="entry name" value="Dros_DevTransReg"/>
</dbReference>
<dbReference type="PROSITE" id="PS50097">
    <property type="entry name" value="BTB"/>
    <property type="match status" value="1"/>
</dbReference>
<evidence type="ECO:0000256" key="1">
    <source>
        <dbReference type="ARBA" id="ARBA00004123"/>
    </source>
</evidence>
<dbReference type="GO" id="GO:0046872">
    <property type="term" value="F:metal ion binding"/>
    <property type="evidence" value="ECO:0007669"/>
    <property type="project" value="UniProtKB-KW"/>
</dbReference>
<evidence type="ECO:0000256" key="4">
    <source>
        <dbReference type="ARBA" id="ARBA00022737"/>
    </source>
</evidence>
<evidence type="ECO:0000256" key="6">
    <source>
        <dbReference type="SAM" id="MobiDB-lite"/>
    </source>
</evidence>
<proteinExistence type="predicted"/>
<dbReference type="SUPFAM" id="SSF54695">
    <property type="entry name" value="POZ domain"/>
    <property type="match status" value="1"/>
</dbReference>
<dbReference type="GO" id="GO:0048813">
    <property type="term" value="P:dendrite morphogenesis"/>
    <property type="evidence" value="ECO:0007669"/>
    <property type="project" value="UniProtKB-ARBA"/>
</dbReference>
<dbReference type="GO" id="GO:0007423">
    <property type="term" value="P:sensory organ development"/>
    <property type="evidence" value="ECO:0007669"/>
    <property type="project" value="UniProtKB-ARBA"/>
</dbReference>
<evidence type="ECO:0000313" key="10">
    <source>
        <dbReference type="RefSeq" id="XP_016771244.2"/>
    </source>
</evidence>
<feature type="compositionally biased region" description="Low complexity" evidence="6">
    <location>
        <begin position="137"/>
        <end position="147"/>
    </location>
</feature>
<dbReference type="RefSeq" id="XP_016771244.2">
    <property type="nucleotide sequence ID" value="XM_016915755.2"/>
</dbReference>
<feature type="region of interest" description="Disordered" evidence="6">
    <location>
        <begin position="128"/>
        <end position="187"/>
    </location>
</feature>
<keyword evidence="4" id="KW-0677">Repeat</keyword>
<evidence type="ECO:0000313" key="9">
    <source>
        <dbReference type="Proteomes" id="UP000005203"/>
    </source>
</evidence>
<feature type="compositionally biased region" description="Polar residues" evidence="6">
    <location>
        <begin position="206"/>
        <end position="220"/>
    </location>
</feature>
<evidence type="ECO:0000256" key="5">
    <source>
        <dbReference type="ARBA" id="ARBA00023242"/>
    </source>
</evidence>
<accession>A0A7M7M5D4</accession>
<evidence type="ECO:0000259" key="7">
    <source>
        <dbReference type="PROSITE" id="PS50097"/>
    </source>
</evidence>
<name>A0A7M7M5D4_APIME</name>
<dbReference type="SMART" id="SM00225">
    <property type="entry name" value="BTB"/>
    <property type="match status" value="1"/>
</dbReference>
<evidence type="ECO:0000313" key="8">
    <source>
        <dbReference type="EnsemblMetazoa" id="XP_016771244"/>
    </source>
</evidence>
<dbReference type="GO" id="GO:0030707">
    <property type="term" value="P:follicle cell of egg chamber development"/>
    <property type="evidence" value="ECO:0007669"/>
    <property type="project" value="UniProtKB-ARBA"/>
</dbReference>
<feature type="domain" description="BTB" evidence="7">
    <location>
        <begin position="39"/>
        <end position="104"/>
    </location>
</feature>